<dbReference type="Gene3D" id="1.20.950.20">
    <property type="entry name" value="Transmembrane di-heme cytochromes, Chain C"/>
    <property type="match status" value="1"/>
</dbReference>
<dbReference type="RefSeq" id="WP_119436181.1">
    <property type="nucleotide sequence ID" value="NZ_QWGR01000001.1"/>
</dbReference>
<comment type="caution">
    <text evidence="14">The sequence shown here is derived from an EMBL/GenBank/DDBJ whole genome shotgun (WGS) entry which is preliminary data.</text>
</comment>
<feature type="transmembrane region" description="Helical" evidence="12">
    <location>
        <begin position="125"/>
        <end position="147"/>
    </location>
</feature>
<keyword evidence="9 12" id="KW-1133">Transmembrane helix</keyword>
<keyword evidence="4" id="KW-1003">Cell membrane</keyword>
<dbReference type="PRINTS" id="PR00161">
    <property type="entry name" value="NIHGNASECYTB"/>
</dbReference>
<evidence type="ECO:0000256" key="3">
    <source>
        <dbReference type="ARBA" id="ARBA00022448"/>
    </source>
</evidence>
<dbReference type="SUPFAM" id="SSF81342">
    <property type="entry name" value="Transmembrane di-heme cytochromes"/>
    <property type="match status" value="1"/>
</dbReference>
<dbReference type="PANTHER" id="PTHR30485:SF1">
    <property type="entry name" value="CYTOCHROME YDHU-RELATED"/>
    <property type="match status" value="1"/>
</dbReference>
<dbReference type="AlphaFoldDB" id="A0A399T9U2"/>
<evidence type="ECO:0000256" key="4">
    <source>
        <dbReference type="ARBA" id="ARBA00022475"/>
    </source>
</evidence>
<gene>
    <name evidence="14" type="ORF">D1614_01935</name>
</gene>
<keyword evidence="7" id="KW-0479">Metal-binding</keyword>
<dbReference type="Proteomes" id="UP000265926">
    <property type="component" value="Unassembled WGS sequence"/>
</dbReference>
<feature type="transmembrane region" description="Helical" evidence="12">
    <location>
        <begin position="159"/>
        <end position="185"/>
    </location>
</feature>
<evidence type="ECO:0000256" key="8">
    <source>
        <dbReference type="ARBA" id="ARBA00022982"/>
    </source>
</evidence>
<dbReference type="InterPro" id="IPR016174">
    <property type="entry name" value="Di-haem_cyt_TM"/>
</dbReference>
<evidence type="ECO:0000256" key="12">
    <source>
        <dbReference type="SAM" id="Phobius"/>
    </source>
</evidence>
<evidence type="ECO:0000256" key="6">
    <source>
        <dbReference type="ARBA" id="ARBA00022692"/>
    </source>
</evidence>
<accession>A0A399T9U2</accession>
<keyword evidence="11 12" id="KW-0472">Membrane</keyword>
<evidence type="ECO:0000256" key="9">
    <source>
        <dbReference type="ARBA" id="ARBA00022989"/>
    </source>
</evidence>
<evidence type="ECO:0000256" key="5">
    <source>
        <dbReference type="ARBA" id="ARBA00022617"/>
    </source>
</evidence>
<dbReference type="GO" id="GO:0009055">
    <property type="term" value="F:electron transfer activity"/>
    <property type="evidence" value="ECO:0007669"/>
    <property type="project" value="InterPro"/>
</dbReference>
<dbReference type="PANTHER" id="PTHR30485">
    <property type="entry name" value="NI/FE-HYDROGENASE 1 B-TYPE CYTOCHROME SUBUNIT"/>
    <property type="match status" value="1"/>
</dbReference>
<evidence type="ECO:0000313" key="15">
    <source>
        <dbReference type="Proteomes" id="UP000265926"/>
    </source>
</evidence>
<organism evidence="14 15">
    <name type="scientific">Maribellus luteus</name>
    <dbReference type="NCBI Taxonomy" id="2305463"/>
    <lineage>
        <taxon>Bacteria</taxon>
        <taxon>Pseudomonadati</taxon>
        <taxon>Bacteroidota</taxon>
        <taxon>Bacteroidia</taxon>
        <taxon>Marinilabiliales</taxon>
        <taxon>Prolixibacteraceae</taxon>
        <taxon>Maribellus</taxon>
    </lineage>
</organism>
<keyword evidence="15" id="KW-1185">Reference proteome</keyword>
<reference evidence="14 15" key="1">
    <citation type="submission" date="2018-08" db="EMBL/GenBank/DDBJ databases">
        <title>Pallidiluteibacterium maritimus gen. nov., sp. nov., isolated from coastal sediment.</title>
        <authorList>
            <person name="Zhou L.Y."/>
        </authorList>
    </citation>
    <scope>NUCLEOTIDE SEQUENCE [LARGE SCALE GENOMIC DNA]</scope>
    <source>
        <strain evidence="14 15">XSD2</strain>
    </source>
</reference>
<dbReference type="GO" id="GO:0020037">
    <property type="term" value="F:heme binding"/>
    <property type="evidence" value="ECO:0007669"/>
    <property type="project" value="TreeGrafter"/>
</dbReference>
<evidence type="ECO:0000259" key="13">
    <source>
        <dbReference type="Pfam" id="PF01292"/>
    </source>
</evidence>
<dbReference type="OrthoDB" id="1117555at2"/>
<evidence type="ECO:0000256" key="7">
    <source>
        <dbReference type="ARBA" id="ARBA00022723"/>
    </source>
</evidence>
<keyword evidence="3" id="KW-0813">Transport</keyword>
<keyword evidence="5" id="KW-0349">Heme</keyword>
<dbReference type="GO" id="GO:0005506">
    <property type="term" value="F:iron ion binding"/>
    <property type="evidence" value="ECO:0007669"/>
    <property type="project" value="InterPro"/>
</dbReference>
<dbReference type="InterPro" id="IPR051542">
    <property type="entry name" value="Hydrogenase_cytochrome"/>
</dbReference>
<keyword evidence="6 12" id="KW-0812">Transmembrane</keyword>
<sequence length="209" mass="24004">MNSTEDKIYFYPVWLRIWHGINALGIILLIVTGITMNSGFEKGLIEFGLNMKLHNFAGAIVSLNYLVFLLGNLVTSNKKFYIVKPRNFLKRPMKQAYYYAWGMFHGMQTPYPLSEKRKFNPLQKYAYIMVMYFAVPLVIVSGIGLMFPELIFNQVYDISGVLITAVTHSAMGFFISIFLIIHLYVASIGKSPLDNFRSIVNGWHHITKK</sequence>
<protein>
    <recommendedName>
        <fullName evidence="13">Cytochrome b561 bacterial/Ni-hydrogenase domain-containing protein</fullName>
    </recommendedName>
</protein>
<dbReference type="GO" id="GO:0022904">
    <property type="term" value="P:respiratory electron transport chain"/>
    <property type="evidence" value="ECO:0007669"/>
    <property type="project" value="InterPro"/>
</dbReference>
<evidence type="ECO:0000256" key="10">
    <source>
        <dbReference type="ARBA" id="ARBA00023004"/>
    </source>
</evidence>
<proteinExistence type="inferred from homology"/>
<dbReference type="InterPro" id="IPR011577">
    <property type="entry name" value="Cyt_b561_bac/Ni-Hgenase"/>
</dbReference>
<dbReference type="InterPro" id="IPR000516">
    <property type="entry name" value="Ni-dep_Hydgase_cyt-B"/>
</dbReference>
<evidence type="ECO:0000313" key="14">
    <source>
        <dbReference type="EMBL" id="RIJ50713.1"/>
    </source>
</evidence>
<evidence type="ECO:0000256" key="2">
    <source>
        <dbReference type="ARBA" id="ARBA00008622"/>
    </source>
</evidence>
<dbReference type="Pfam" id="PF01292">
    <property type="entry name" value="Ni_hydr_CYTB"/>
    <property type="match status" value="1"/>
</dbReference>
<comment type="subcellular location">
    <subcellularLocation>
        <location evidence="1">Cell membrane</location>
        <topology evidence="1">Multi-pass membrane protein</topology>
    </subcellularLocation>
</comment>
<feature type="domain" description="Cytochrome b561 bacterial/Ni-hydrogenase" evidence="13">
    <location>
        <begin position="11"/>
        <end position="192"/>
    </location>
</feature>
<dbReference type="EMBL" id="QWGR01000001">
    <property type="protein sequence ID" value="RIJ50713.1"/>
    <property type="molecule type" value="Genomic_DNA"/>
</dbReference>
<feature type="transmembrane region" description="Helical" evidence="12">
    <location>
        <begin position="56"/>
        <end position="75"/>
    </location>
</feature>
<keyword evidence="8" id="KW-0249">Electron transport</keyword>
<dbReference type="GO" id="GO:0005886">
    <property type="term" value="C:plasma membrane"/>
    <property type="evidence" value="ECO:0007669"/>
    <property type="project" value="UniProtKB-SubCell"/>
</dbReference>
<evidence type="ECO:0000256" key="1">
    <source>
        <dbReference type="ARBA" id="ARBA00004651"/>
    </source>
</evidence>
<feature type="transmembrane region" description="Helical" evidence="12">
    <location>
        <begin position="17"/>
        <end position="36"/>
    </location>
</feature>
<name>A0A399T9U2_9BACT</name>
<keyword evidence="10" id="KW-0408">Iron</keyword>
<evidence type="ECO:0000256" key="11">
    <source>
        <dbReference type="ARBA" id="ARBA00023136"/>
    </source>
</evidence>
<comment type="similarity">
    <text evidence="2">Belongs to the HupC/HyaC/HydC family.</text>
</comment>